<dbReference type="EMBL" id="SRMA01027290">
    <property type="protein sequence ID" value="TRY56269.1"/>
    <property type="molecule type" value="Genomic_DNA"/>
</dbReference>
<evidence type="ECO:0000313" key="1">
    <source>
        <dbReference type="EMBL" id="TRY56269.1"/>
    </source>
</evidence>
<keyword evidence="2" id="KW-1185">Reference proteome</keyword>
<evidence type="ECO:0000313" key="2">
    <source>
        <dbReference type="Proteomes" id="UP000316079"/>
    </source>
</evidence>
<dbReference type="AlphaFoldDB" id="A0A553MSX3"/>
<sequence length="61" mass="6747">MATAVHERPPLVPTPHGFLHTAVTQEIGEAHLREGALLAHAHLRRQRHTACCLLEGERGDH</sequence>
<accession>A0A553MSX3</accession>
<name>A0A553MSX3_9TELE</name>
<comment type="caution">
    <text evidence="1">The sequence shown here is derived from an EMBL/GenBank/DDBJ whole genome shotgun (WGS) entry which is preliminary data.</text>
</comment>
<gene>
    <name evidence="1" type="ORF">DNTS_028385</name>
</gene>
<proteinExistence type="predicted"/>
<dbReference type="Proteomes" id="UP000316079">
    <property type="component" value="Unassembled WGS sequence"/>
</dbReference>
<reference evidence="1 2" key="1">
    <citation type="journal article" date="2019" name="Sci. Data">
        <title>Hybrid genome assembly and annotation of Danionella translucida.</title>
        <authorList>
            <person name="Kadobianskyi M."/>
            <person name="Schulze L."/>
            <person name="Schuelke M."/>
            <person name="Judkewitz B."/>
        </authorList>
    </citation>
    <scope>NUCLEOTIDE SEQUENCE [LARGE SCALE GENOMIC DNA]</scope>
    <source>
        <strain evidence="1 2">Bolton</strain>
    </source>
</reference>
<protein>
    <submittedName>
        <fullName evidence="1">Uncharacterized protein</fullName>
    </submittedName>
</protein>
<organism evidence="1 2">
    <name type="scientific">Danionella cerebrum</name>
    <dbReference type="NCBI Taxonomy" id="2873325"/>
    <lineage>
        <taxon>Eukaryota</taxon>
        <taxon>Metazoa</taxon>
        <taxon>Chordata</taxon>
        <taxon>Craniata</taxon>
        <taxon>Vertebrata</taxon>
        <taxon>Euteleostomi</taxon>
        <taxon>Actinopterygii</taxon>
        <taxon>Neopterygii</taxon>
        <taxon>Teleostei</taxon>
        <taxon>Ostariophysi</taxon>
        <taxon>Cypriniformes</taxon>
        <taxon>Danionidae</taxon>
        <taxon>Danioninae</taxon>
        <taxon>Danionella</taxon>
    </lineage>
</organism>